<comment type="catalytic activity">
    <reaction evidence="7">
        <text>[phosphatase 2A protein]-C-terminal L-leucine methyl ester + H2O = [phosphatase 2A protein]-C-terminal L-leucine + methanol + H(+)</text>
        <dbReference type="Rhea" id="RHEA:48548"/>
        <dbReference type="Rhea" id="RHEA-COMP:12134"/>
        <dbReference type="Rhea" id="RHEA-COMP:12135"/>
        <dbReference type="ChEBI" id="CHEBI:15377"/>
        <dbReference type="ChEBI" id="CHEBI:15378"/>
        <dbReference type="ChEBI" id="CHEBI:17790"/>
        <dbReference type="ChEBI" id="CHEBI:90516"/>
        <dbReference type="ChEBI" id="CHEBI:90517"/>
        <dbReference type="EC" id="3.1.1.89"/>
    </reaction>
</comment>
<dbReference type="AlphaFoldDB" id="A0A8K9WW09"/>
<comment type="function">
    <text evidence="6">Demethylates proteins that have been reversibly carboxymethylated. Demethylates PPP2CB (in vitro) and PPP2CA. Binding to PPP2CA displaces the manganese ion and inactivates the enzyme.</text>
</comment>
<dbReference type="InterPro" id="IPR000073">
    <property type="entry name" value="AB_hydrolase_1"/>
</dbReference>
<dbReference type="SUPFAM" id="SSF53474">
    <property type="entry name" value="alpha/beta-Hydrolases"/>
    <property type="match status" value="1"/>
</dbReference>
<comment type="subunit">
    <text evidence="2">Binds PPP2CA and PPP2CB.</text>
</comment>
<dbReference type="PANTHER" id="PTHR14189">
    <property type="entry name" value="PROTEIN PHOSPHATASE METHYLESTERASE-1 RELATED"/>
    <property type="match status" value="1"/>
</dbReference>
<sequence length="447" mass="49153">MAEVRSEVETSSLGLGAPQSADYPQLPHPAADPTLPVAEPLKVPEDPQPETQAEPDTCPLPPRRMWEDSFDTENYSAVSWRQYFDQSEDIPVGPSETRDVFRVYRNGTDGPLLVLLHGGGHSALSWAVFTTAIASRVTCRVLAMDLRGHGSTQVRQSDDLSTQTMSRDVANVVRACYGEAPPPIVLVGHSMGGAIAVHTASSMLLPTTVGLVVIDVVEGSAMEMLHSMQNFLKGRPRSFESIAHAIEWSVKSGQIRNRESARVSMVGQIKRHVEVEDVVESPEQAVPVSDVVVEGNEEICVDPSYVSDKPDGTSEVSIPEPEGVYSWRIDLSKAEKYWDGWFRGISNLFLGCNLPKLLLLAGVDRLDRDLTIGQMQGKFMMQVLPPSGHAVHEDTPDKVRHTHTHARTHTHTHTLTCMLSVVQVADALASFLFRHKFAEASRGQRTR</sequence>
<reference evidence="10" key="2">
    <citation type="submission" date="2025-08" db="UniProtKB">
        <authorList>
            <consortium name="Ensembl"/>
        </authorList>
    </citation>
    <scope>IDENTIFICATION</scope>
</reference>
<evidence type="ECO:0000256" key="8">
    <source>
        <dbReference type="SAM" id="MobiDB-lite"/>
    </source>
</evidence>
<keyword evidence="11" id="KW-1185">Reference proteome</keyword>
<dbReference type="InterPro" id="IPR029058">
    <property type="entry name" value="AB_hydrolase_fold"/>
</dbReference>
<organism evidence="10 11">
    <name type="scientific">Oncorhynchus mykiss</name>
    <name type="common">Rainbow trout</name>
    <name type="synonym">Salmo gairdneri</name>
    <dbReference type="NCBI Taxonomy" id="8022"/>
    <lineage>
        <taxon>Eukaryota</taxon>
        <taxon>Metazoa</taxon>
        <taxon>Chordata</taxon>
        <taxon>Craniata</taxon>
        <taxon>Vertebrata</taxon>
        <taxon>Euteleostomi</taxon>
        <taxon>Actinopterygii</taxon>
        <taxon>Neopterygii</taxon>
        <taxon>Teleostei</taxon>
        <taxon>Protacanthopterygii</taxon>
        <taxon>Salmoniformes</taxon>
        <taxon>Salmonidae</taxon>
        <taxon>Salmoninae</taxon>
        <taxon>Oncorhynchus</taxon>
    </lineage>
</organism>
<comment type="similarity">
    <text evidence="1">Belongs to the AB hydrolase superfamily.</text>
</comment>
<dbReference type="InterPro" id="IPR016812">
    <property type="entry name" value="PPase_methylesterase_euk"/>
</dbReference>
<keyword evidence="4" id="KW-0719">Serine esterase</keyword>
<dbReference type="Pfam" id="PF12697">
    <property type="entry name" value="Abhydrolase_6"/>
    <property type="match status" value="1"/>
</dbReference>
<gene>
    <name evidence="10" type="primary">LOC110531331</name>
</gene>
<evidence type="ECO:0000313" key="11">
    <source>
        <dbReference type="Proteomes" id="UP000694395"/>
    </source>
</evidence>
<dbReference type="Ensembl" id="ENSOMYT00000167316.1">
    <property type="protein sequence ID" value="ENSOMYP00000124116.1"/>
    <property type="gene ID" value="ENSOMYG00000066673.1"/>
</dbReference>
<evidence type="ECO:0000256" key="6">
    <source>
        <dbReference type="ARBA" id="ARBA00024698"/>
    </source>
</evidence>
<evidence type="ECO:0000256" key="4">
    <source>
        <dbReference type="ARBA" id="ARBA00022487"/>
    </source>
</evidence>
<reference evidence="10" key="3">
    <citation type="submission" date="2025-09" db="UniProtKB">
        <authorList>
            <consortium name="Ensembl"/>
        </authorList>
    </citation>
    <scope>IDENTIFICATION</scope>
</reference>
<evidence type="ECO:0000256" key="7">
    <source>
        <dbReference type="ARBA" id="ARBA00049203"/>
    </source>
</evidence>
<evidence type="ECO:0000256" key="3">
    <source>
        <dbReference type="ARBA" id="ARBA00013111"/>
    </source>
</evidence>
<dbReference type="Proteomes" id="UP000694395">
    <property type="component" value="Chromosome 9"/>
</dbReference>
<dbReference type="GeneTree" id="ENSGT00390000004396"/>
<dbReference type="Gene3D" id="3.40.50.1820">
    <property type="entry name" value="alpha/beta hydrolase"/>
    <property type="match status" value="1"/>
</dbReference>
<protein>
    <recommendedName>
        <fullName evidence="3">protein phosphatase methylesterase-1</fullName>
        <ecNumber evidence="3">3.1.1.89</ecNumber>
    </recommendedName>
</protein>
<evidence type="ECO:0000256" key="5">
    <source>
        <dbReference type="ARBA" id="ARBA00022801"/>
    </source>
</evidence>
<evidence type="ECO:0000259" key="9">
    <source>
        <dbReference type="Pfam" id="PF12697"/>
    </source>
</evidence>
<name>A0A8K9WW09_ONCMY</name>
<reference evidence="10" key="1">
    <citation type="submission" date="2020-07" db="EMBL/GenBank/DDBJ databases">
        <title>A long reads based de novo assembly of the rainbow trout Arlee double haploid line genome.</title>
        <authorList>
            <person name="Gao G."/>
            <person name="Palti Y."/>
        </authorList>
    </citation>
    <scope>NUCLEOTIDE SEQUENCE [LARGE SCALE GENOMIC DNA]</scope>
</reference>
<evidence type="ECO:0000256" key="2">
    <source>
        <dbReference type="ARBA" id="ARBA00011604"/>
    </source>
</evidence>
<evidence type="ECO:0000313" key="10">
    <source>
        <dbReference type="Ensembl" id="ENSOMYP00000124116.1"/>
    </source>
</evidence>
<proteinExistence type="inferred from homology"/>
<feature type="domain" description="AB hydrolase-1" evidence="9">
    <location>
        <begin position="113"/>
        <end position="399"/>
    </location>
</feature>
<evidence type="ECO:0000256" key="1">
    <source>
        <dbReference type="ARBA" id="ARBA00008645"/>
    </source>
</evidence>
<dbReference type="PRINTS" id="PR00111">
    <property type="entry name" value="ABHYDROLASE"/>
</dbReference>
<keyword evidence="5" id="KW-0378">Hydrolase</keyword>
<dbReference type="PANTHER" id="PTHR14189:SF0">
    <property type="entry name" value="PROTEIN PHOSPHATASE METHYLESTERASE 1"/>
    <property type="match status" value="1"/>
</dbReference>
<accession>A0A8K9WW09</accession>
<dbReference type="GO" id="GO:0051723">
    <property type="term" value="F:protein methylesterase activity"/>
    <property type="evidence" value="ECO:0007669"/>
    <property type="project" value="UniProtKB-EC"/>
</dbReference>
<dbReference type="EC" id="3.1.1.89" evidence="3"/>
<feature type="region of interest" description="Disordered" evidence="8">
    <location>
        <begin position="1"/>
        <end position="66"/>
    </location>
</feature>